<dbReference type="FunCoup" id="A0A1Y1U6Y6">
    <property type="interactions" value="241"/>
</dbReference>
<name>A0A1Y1U6Y6_9TREE</name>
<dbReference type="RefSeq" id="XP_021868090.1">
    <property type="nucleotide sequence ID" value="XM_022017133.1"/>
</dbReference>
<proteinExistence type="predicted"/>
<accession>A0A1Y1U6Y6</accession>
<reference evidence="2 3" key="1">
    <citation type="submission" date="2017-03" db="EMBL/GenBank/DDBJ databases">
        <title>Widespread Adenine N6-methylation of Active Genes in Fungi.</title>
        <authorList>
            <consortium name="DOE Joint Genome Institute"/>
            <person name="Mondo S.J."/>
            <person name="Dannebaum R.O."/>
            <person name="Kuo R.C."/>
            <person name="Louie K.B."/>
            <person name="Bewick A.J."/>
            <person name="Labutti K."/>
            <person name="Haridas S."/>
            <person name="Kuo A."/>
            <person name="Salamov A."/>
            <person name="Ahrendt S.R."/>
            <person name="Lau R."/>
            <person name="Bowen B.P."/>
            <person name="Lipzen A."/>
            <person name="Sullivan W."/>
            <person name="Andreopoulos W.B."/>
            <person name="Clum A."/>
            <person name="Lindquist E."/>
            <person name="Daum C."/>
            <person name="Northen T.R."/>
            <person name="Ramamoorthy G."/>
            <person name="Schmitz R.J."/>
            <person name="Gryganskyi A."/>
            <person name="Culley D."/>
            <person name="Magnuson J."/>
            <person name="James T.Y."/>
            <person name="O'Malley M.A."/>
            <person name="Stajich J.E."/>
            <person name="Spatafora J.W."/>
            <person name="Visel A."/>
            <person name="Grigoriev I.V."/>
        </authorList>
    </citation>
    <scope>NUCLEOTIDE SEQUENCE [LARGE SCALE GENOMIC DNA]</scope>
    <source>
        <strain evidence="2 3">NRRL Y-17943</strain>
    </source>
</reference>
<dbReference type="InterPro" id="IPR001763">
    <property type="entry name" value="Rhodanese-like_dom"/>
</dbReference>
<sequence length="163" mass="18217">MLYRLLRPQKSSLSQCEAIIRTVHSSMSFSLPYKYITADELAKILKAKPASDVKDIAVVDVRDDDFAGGNIVSAVNVPSSTFHDSVGGLVKRLEKCPSVVFHCALSQQRGPKAARIYAETREASLSSPPTQQIYVLRDGFTGFQSKFRNDPELVEKFNKYYHD</sequence>
<comment type="caution">
    <text evidence="2">The sequence shown here is derived from an EMBL/GenBank/DDBJ whole genome shotgun (WGS) entry which is preliminary data.</text>
</comment>
<dbReference type="PANTHER" id="PTHR10828:SF38">
    <property type="entry name" value="ARSENICAL-RESISTANCE PROTEIN 2-RELATED"/>
    <property type="match status" value="1"/>
</dbReference>
<dbReference type="AlphaFoldDB" id="A0A1Y1U6Y6"/>
<feature type="domain" description="Rhodanese" evidence="1">
    <location>
        <begin position="52"/>
        <end position="148"/>
    </location>
</feature>
<evidence type="ECO:0000313" key="3">
    <source>
        <dbReference type="Proteomes" id="UP000193218"/>
    </source>
</evidence>
<dbReference type="PANTHER" id="PTHR10828">
    <property type="entry name" value="M-PHASE INDUCER PHOSPHATASE DUAL SPECIFICITY PHOSPHATASE CDC25"/>
    <property type="match status" value="1"/>
</dbReference>
<dbReference type="OrthoDB" id="102559at2759"/>
<dbReference type="GeneID" id="33558942"/>
<dbReference type="GO" id="GO:0005737">
    <property type="term" value="C:cytoplasm"/>
    <property type="evidence" value="ECO:0007669"/>
    <property type="project" value="TreeGrafter"/>
</dbReference>
<evidence type="ECO:0000259" key="1">
    <source>
        <dbReference type="PROSITE" id="PS50206"/>
    </source>
</evidence>
<organism evidence="2 3">
    <name type="scientific">Kockovaella imperatae</name>
    <dbReference type="NCBI Taxonomy" id="4999"/>
    <lineage>
        <taxon>Eukaryota</taxon>
        <taxon>Fungi</taxon>
        <taxon>Dikarya</taxon>
        <taxon>Basidiomycota</taxon>
        <taxon>Agaricomycotina</taxon>
        <taxon>Tremellomycetes</taxon>
        <taxon>Tremellales</taxon>
        <taxon>Cuniculitremaceae</taxon>
        <taxon>Kockovaella</taxon>
    </lineage>
</organism>
<dbReference type="Pfam" id="PF00581">
    <property type="entry name" value="Rhodanese"/>
    <property type="match status" value="1"/>
</dbReference>
<dbReference type="STRING" id="4999.A0A1Y1U6Y6"/>
<dbReference type="InterPro" id="IPR036873">
    <property type="entry name" value="Rhodanese-like_dom_sf"/>
</dbReference>
<dbReference type="Gene3D" id="3.40.250.10">
    <property type="entry name" value="Rhodanese-like domain"/>
    <property type="match status" value="1"/>
</dbReference>
<dbReference type="InParanoid" id="A0A1Y1U6Y6"/>
<dbReference type="GO" id="GO:0004725">
    <property type="term" value="F:protein tyrosine phosphatase activity"/>
    <property type="evidence" value="ECO:0007669"/>
    <property type="project" value="TreeGrafter"/>
</dbReference>
<dbReference type="EMBL" id="NBSH01000017">
    <property type="protein sequence ID" value="ORX33791.1"/>
    <property type="molecule type" value="Genomic_DNA"/>
</dbReference>
<dbReference type="Proteomes" id="UP000193218">
    <property type="component" value="Unassembled WGS sequence"/>
</dbReference>
<protein>
    <submittedName>
        <fullName evidence="2">Rhodanese-like domain-containing protein</fullName>
    </submittedName>
</protein>
<keyword evidence="3" id="KW-1185">Reference proteome</keyword>
<dbReference type="GO" id="GO:0005634">
    <property type="term" value="C:nucleus"/>
    <property type="evidence" value="ECO:0007669"/>
    <property type="project" value="TreeGrafter"/>
</dbReference>
<dbReference type="SMART" id="SM00450">
    <property type="entry name" value="RHOD"/>
    <property type="match status" value="1"/>
</dbReference>
<evidence type="ECO:0000313" key="2">
    <source>
        <dbReference type="EMBL" id="ORX33791.1"/>
    </source>
</evidence>
<dbReference type="SUPFAM" id="SSF52821">
    <property type="entry name" value="Rhodanese/Cell cycle control phosphatase"/>
    <property type="match status" value="1"/>
</dbReference>
<dbReference type="PROSITE" id="PS50206">
    <property type="entry name" value="RHODANESE_3"/>
    <property type="match status" value="1"/>
</dbReference>
<gene>
    <name evidence="2" type="ORF">BD324DRAFT_638584</name>
</gene>